<evidence type="ECO:0000313" key="2">
    <source>
        <dbReference type="EMBL" id="CAH2259685.1"/>
    </source>
</evidence>
<name>A0A8S4S836_9NEOP</name>
<dbReference type="Proteomes" id="UP000838756">
    <property type="component" value="Unassembled WGS sequence"/>
</dbReference>
<accession>A0A8S4S836</accession>
<organism evidence="2 3">
    <name type="scientific">Pararge aegeria aegeria</name>
    <dbReference type="NCBI Taxonomy" id="348720"/>
    <lineage>
        <taxon>Eukaryota</taxon>
        <taxon>Metazoa</taxon>
        <taxon>Ecdysozoa</taxon>
        <taxon>Arthropoda</taxon>
        <taxon>Hexapoda</taxon>
        <taxon>Insecta</taxon>
        <taxon>Pterygota</taxon>
        <taxon>Neoptera</taxon>
        <taxon>Endopterygota</taxon>
        <taxon>Lepidoptera</taxon>
        <taxon>Glossata</taxon>
        <taxon>Ditrysia</taxon>
        <taxon>Papilionoidea</taxon>
        <taxon>Nymphalidae</taxon>
        <taxon>Satyrinae</taxon>
        <taxon>Satyrini</taxon>
        <taxon>Parargina</taxon>
        <taxon>Pararge</taxon>
    </lineage>
</organism>
<feature type="region of interest" description="Disordered" evidence="1">
    <location>
        <begin position="136"/>
        <end position="158"/>
    </location>
</feature>
<evidence type="ECO:0000313" key="3">
    <source>
        <dbReference type="Proteomes" id="UP000838756"/>
    </source>
</evidence>
<keyword evidence="3" id="KW-1185">Reference proteome</keyword>
<reference evidence="2" key="1">
    <citation type="submission" date="2022-03" db="EMBL/GenBank/DDBJ databases">
        <authorList>
            <person name="Lindestad O."/>
        </authorList>
    </citation>
    <scope>NUCLEOTIDE SEQUENCE</scope>
</reference>
<dbReference type="EMBL" id="CAKXAJ010026153">
    <property type="protein sequence ID" value="CAH2259685.1"/>
    <property type="molecule type" value="Genomic_DNA"/>
</dbReference>
<evidence type="ECO:0000256" key="1">
    <source>
        <dbReference type="SAM" id="MobiDB-lite"/>
    </source>
</evidence>
<protein>
    <submittedName>
        <fullName evidence="2">Jg24299 protein</fullName>
    </submittedName>
</protein>
<dbReference type="OrthoDB" id="7192578at2759"/>
<comment type="caution">
    <text evidence="2">The sequence shown here is derived from an EMBL/GenBank/DDBJ whole genome shotgun (WGS) entry which is preliminary data.</text>
</comment>
<dbReference type="AlphaFoldDB" id="A0A8S4S836"/>
<gene>
    <name evidence="2" type="primary">jg24299</name>
    <name evidence="2" type="ORF">PAEG_LOCUS23619</name>
</gene>
<proteinExistence type="predicted"/>
<sequence>MFKAVACKEGMYKVIVICFVTITERYKYKWNNRVLFHWKLERSFSAIHPEMVMSTEEKPRMMETLDDARMGGEQIALYKEMLKASQDAVGKLEIAEAFDSGTDMARLKGLADGRRSSRTSSLVLSRRVRSQALRRDKLNSQGLRSHIQHSRHSATNNE</sequence>